<feature type="domain" description="DUF632" evidence="2">
    <location>
        <begin position="397"/>
        <end position="708"/>
    </location>
</feature>
<proteinExistence type="predicted"/>
<evidence type="ECO:0000256" key="1">
    <source>
        <dbReference type="SAM" id="MobiDB-lite"/>
    </source>
</evidence>
<feature type="region of interest" description="Disordered" evidence="1">
    <location>
        <begin position="110"/>
        <end position="163"/>
    </location>
</feature>
<dbReference type="PANTHER" id="PTHR21450">
    <property type="entry name" value="PROTEIN ALTERED PHOSPHATE STARVATION RESPONSE 1"/>
    <property type="match status" value="1"/>
</dbReference>
<evidence type="ECO:0000259" key="2">
    <source>
        <dbReference type="Pfam" id="PF04782"/>
    </source>
</evidence>
<feature type="compositionally biased region" description="Polar residues" evidence="1">
    <location>
        <begin position="355"/>
        <end position="369"/>
    </location>
</feature>
<dbReference type="OrthoDB" id="775941at2759"/>
<dbReference type="Proteomes" id="UP000734854">
    <property type="component" value="Unassembled WGS sequence"/>
</dbReference>
<evidence type="ECO:0000313" key="4">
    <source>
        <dbReference type="EMBL" id="KAG6522267.1"/>
    </source>
</evidence>
<dbReference type="InterPro" id="IPR006867">
    <property type="entry name" value="DUF632"/>
</dbReference>
<feature type="compositionally biased region" description="Basic and acidic residues" evidence="1">
    <location>
        <begin position="123"/>
        <end position="144"/>
    </location>
</feature>
<comment type="caution">
    <text evidence="4">The sequence shown here is derived from an EMBL/GenBank/DDBJ whole genome shotgun (WGS) entry which is preliminary data.</text>
</comment>
<reference evidence="4 5" key="1">
    <citation type="submission" date="2020-08" db="EMBL/GenBank/DDBJ databases">
        <title>Plant Genome Project.</title>
        <authorList>
            <person name="Zhang R.-G."/>
        </authorList>
    </citation>
    <scope>NUCLEOTIDE SEQUENCE [LARGE SCALE GENOMIC DNA]</scope>
    <source>
        <tissue evidence="4">Rhizome</tissue>
    </source>
</reference>
<feature type="region of interest" description="Disordered" evidence="1">
    <location>
        <begin position="275"/>
        <end position="382"/>
    </location>
</feature>
<protein>
    <submittedName>
        <fullName evidence="4">Uncharacterized protein</fullName>
    </submittedName>
</protein>
<evidence type="ECO:0000259" key="3">
    <source>
        <dbReference type="Pfam" id="PF04783"/>
    </source>
</evidence>
<organism evidence="4 5">
    <name type="scientific">Zingiber officinale</name>
    <name type="common">Ginger</name>
    <name type="synonym">Amomum zingiber</name>
    <dbReference type="NCBI Taxonomy" id="94328"/>
    <lineage>
        <taxon>Eukaryota</taxon>
        <taxon>Viridiplantae</taxon>
        <taxon>Streptophyta</taxon>
        <taxon>Embryophyta</taxon>
        <taxon>Tracheophyta</taxon>
        <taxon>Spermatophyta</taxon>
        <taxon>Magnoliopsida</taxon>
        <taxon>Liliopsida</taxon>
        <taxon>Zingiberales</taxon>
        <taxon>Zingiberaceae</taxon>
        <taxon>Zingiber</taxon>
    </lineage>
</organism>
<dbReference type="InterPro" id="IPR006868">
    <property type="entry name" value="DUF630"/>
</dbReference>
<accession>A0A8J5LBM9</accession>
<gene>
    <name evidence="4" type="ORF">ZIOFF_019405</name>
</gene>
<feature type="region of interest" description="Disordered" evidence="1">
    <location>
        <begin position="67"/>
        <end position="92"/>
    </location>
</feature>
<feature type="domain" description="DUF630" evidence="3">
    <location>
        <begin position="1"/>
        <end position="60"/>
    </location>
</feature>
<dbReference type="AlphaFoldDB" id="A0A8J5LBM9"/>
<dbReference type="Pfam" id="PF04783">
    <property type="entry name" value="DUF630"/>
    <property type="match status" value="1"/>
</dbReference>
<dbReference type="PANTHER" id="PTHR21450:SF57">
    <property type="entry name" value="BZIP TRANSCRIPTION FACTOR-LIKE"/>
    <property type="match status" value="1"/>
</dbReference>
<dbReference type="EMBL" id="JACMSC010000005">
    <property type="protein sequence ID" value="KAG6522267.1"/>
    <property type="molecule type" value="Genomic_DNA"/>
</dbReference>
<keyword evidence="5" id="KW-1185">Reference proteome</keyword>
<name>A0A8J5LBM9_ZINOF</name>
<dbReference type="Pfam" id="PF04782">
    <property type="entry name" value="DUF632"/>
    <property type="match status" value="1"/>
</dbReference>
<sequence>MGCASSKAEEQSELIALCRERLELIRAARDRRHDLARAHLAYFRELAAVGNALHRFVREELAPASLPSGSPVLILPPGDGKGKPRSGPLAAAASVSSSATSLSHSISLEDSHLPLSSGSGSRNGEESDAGGKTENRGGVDDAKQQELPSSNLRDFSHSPSSSYMRSSTAIPTLIYEDPFAPIWTNSSHNEYGYGFDYPSYGFPIGSPSHGREAMMTGTSVPQVDPGTPPPPAPESSVWDFFDPFVSYEEFMPDYSGGKLGVRSSVSSPDLMELRKQEGIPDLEEVAEVEPMKLTNKKKGDDDSGVRTTVGNSNLFSTQAMGQKDEKAAQIGLADKEKSSANSKVKSNDGDEGSSRNKNTVTYKGSSYLTDESGPSGDKSLSARSDAQTLMFQGPRDMMEVVKEIKDHFSSATDCGEEVSTTLEVDKLPYRPRSRRHRVISRFFCPMTLRVLIHSHPFKRSKHSIVSTKQKASNSNNHVAGISSSLSSVLEKLYLWEKKLFTEVKDEEKLRFRYEKKYKRLKDLDDKGEDNSKIDLAWASVKDLHAKLSIIIKSVTNISDKMHKIRDEELGPQLIQLIQSLVRMWKSMMDCHQKQLQALVGCKNYNLVIKRKSGTTATKELEMVFLNLCKCFNNWISIQKSFVEALNGWQMKWLPQEQELTPDGLAPFSPTRIGAPSVFIVSNDWYHAMKCISADKVLERMRSFAETVHLMWVSQNEEQNQRLEEEELSKAFNTRVKSMQVKQDNGHLEIVSENNDLMDENDESLMAIKKRLDEKRELHKETLIRLEKIVSNIFPTLVPTFEELGTFTSEALKAYNGIRVTMDTQQHNIQN</sequence>
<feature type="compositionally biased region" description="Basic and acidic residues" evidence="1">
    <location>
        <begin position="322"/>
        <end position="338"/>
    </location>
</feature>
<evidence type="ECO:0000313" key="5">
    <source>
        <dbReference type="Proteomes" id="UP000734854"/>
    </source>
</evidence>
<feature type="compositionally biased region" description="Polar residues" evidence="1">
    <location>
        <begin position="305"/>
        <end position="320"/>
    </location>
</feature>
<feature type="compositionally biased region" description="Basic and acidic residues" evidence="1">
    <location>
        <begin position="345"/>
        <end position="354"/>
    </location>
</feature>